<evidence type="ECO:0000259" key="2">
    <source>
        <dbReference type="Pfam" id="PF01471"/>
    </source>
</evidence>
<dbReference type="InterPro" id="IPR002477">
    <property type="entry name" value="Peptidoglycan-bd-like"/>
</dbReference>
<accession>A0ABN3WCS8</accession>
<protein>
    <recommendedName>
        <fullName evidence="2">Peptidoglycan binding-like domain-containing protein</fullName>
    </recommendedName>
</protein>
<keyword evidence="1" id="KW-0732">Signal</keyword>
<dbReference type="SUPFAM" id="SSF47090">
    <property type="entry name" value="PGBD-like"/>
    <property type="match status" value="1"/>
</dbReference>
<dbReference type="EMBL" id="BAAAVI010000106">
    <property type="protein sequence ID" value="GAA2910785.1"/>
    <property type="molecule type" value="Genomic_DNA"/>
</dbReference>
<dbReference type="Proteomes" id="UP001500831">
    <property type="component" value="Unassembled WGS sequence"/>
</dbReference>
<evidence type="ECO:0000256" key="1">
    <source>
        <dbReference type="SAM" id="SignalP"/>
    </source>
</evidence>
<sequence length="137" mass="14683">MPGKLGRGKRWATRVTTAAMAVACVGVIAATPASAAPSQLKPGDTGESVECLQKGLNLYYSDWTTRFRPLEPDGVFGGETTAKVNVFKGEHGLSQNGIFGAGAGDLLILDSWHMTQYDKYGYVAAWRTNCIPHIPHS</sequence>
<feature type="domain" description="Peptidoglycan binding-like" evidence="2">
    <location>
        <begin position="45"/>
        <end position="101"/>
    </location>
</feature>
<feature type="signal peptide" evidence="1">
    <location>
        <begin position="1"/>
        <end position="35"/>
    </location>
</feature>
<proteinExistence type="predicted"/>
<name>A0ABN3WCS8_9ACTN</name>
<dbReference type="InterPro" id="IPR036365">
    <property type="entry name" value="PGBD-like_sf"/>
</dbReference>
<reference evidence="3 4" key="1">
    <citation type="journal article" date="2019" name="Int. J. Syst. Evol. Microbiol.">
        <title>The Global Catalogue of Microorganisms (GCM) 10K type strain sequencing project: providing services to taxonomists for standard genome sequencing and annotation.</title>
        <authorList>
            <consortium name="The Broad Institute Genomics Platform"/>
            <consortium name="The Broad Institute Genome Sequencing Center for Infectious Disease"/>
            <person name="Wu L."/>
            <person name="Ma J."/>
        </authorList>
    </citation>
    <scope>NUCLEOTIDE SEQUENCE [LARGE SCALE GENOMIC DNA]</scope>
    <source>
        <strain evidence="3 4">JCM 6242</strain>
    </source>
</reference>
<evidence type="ECO:0000313" key="3">
    <source>
        <dbReference type="EMBL" id="GAA2910785.1"/>
    </source>
</evidence>
<dbReference type="Gene3D" id="1.10.101.10">
    <property type="entry name" value="PGBD-like superfamily/PGBD"/>
    <property type="match status" value="1"/>
</dbReference>
<gene>
    <name evidence="3" type="ORF">GCM10010517_77290</name>
</gene>
<keyword evidence="4" id="KW-1185">Reference proteome</keyword>
<dbReference type="InterPro" id="IPR036366">
    <property type="entry name" value="PGBDSf"/>
</dbReference>
<organism evidence="3 4">
    <name type="scientific">Streptosporangium fragile</name>
    <dbReference type="NCBI Taxonomy" id="46186"/>
    <lineage>
        <taxon>Bacteria</taxon>
        <taxon>Bacillati</taxon>
        <taxon>Actinomycetota</taxon>
        <taxon>Actinomycetes</taxon>
        <taxon>Streptosporangiales</taxon>
        <taxon>Streptosporangiaceae</taxon>
        <taxon>Streptosporangium</taxon>
    </lineage>
</organism>
<dbReference type="Pfam" id="PF01471">
    <property type="entry name" value="PG_binding_1"/>
    <property type="match status" value="1"/>
</dbReference>
<feature type="chain" id="PRO_5045711901" description="Peptidoglycan binding-like domain-containing protein" evidence="1">
    <location>
        <begin position="36"/>
        <end position="137"/>
    </location>
</feature>
<evidence type="ECO:0000313" key="4">
    <source>
        <dbReference type="Proteomes" id="UP001500831"/>
    </source>
</evidence>
<comment type="caution">
    <text evidence="3">The sequence shown here is derived from an EMBL/GenBank/DDBJ whole genome shotgun (WGS) entry which is preliminary data.</text>
</comment>